<gene>
    <name evidence="10" type="ORF">SAMN04488023_10625</name>
</gene>
<dbReference type="AlphaFoldDB" id="A0A1H9MKP6"/>
<dbReference type="Gene3D" id="1.10.287.130">
    <property type="match status" value="1"/>
</dbReference>
<evidence type="ECO:0000259" key="9">
    <source>
        <dbReference type="PROSITE" id="PS50113"/>
    </source>
</evidence>
<keyword evidence="3" id="KW-0597">Phosphoprotein</keyword>
<feature type="domain" description="PAC" evidence="9">
    <location>
        <begin position="271"/>
        <end position="323"/>
    </location>
</feature>
<protein>
    <recommendedName>
        <fullName evidence="2">histidine kinase</fullName>
        <ecNumber evidence="2">2.7.13.3</ecNumber>
    </recommendedName>
</protein>
<dbReference type="InterPro" id="IPR052162">
    <property type="entry name" value="Sensor_kinase/Photoreceptor"/>
</dbReference>
<dbReference type="SMART" id="SM00091">
    <property type="entry name" value="PAS"/>
    <property type="match status" value="3"/>
</dbReference>
<feature type="domain" description="PAC" evidence="9">
    <location>
        <begin position="440"/>
        <end position="493"/>
    </location>
</feature>
<dbReference type="PANTHER" id="PTHR43304">
    <property type="entry name" value="PHYTOCHROME-LIKE PROTEIN CPH1"/>
    <property type="match status" value="1"/>
</dbReference>
<dbReference type="InterPro" id="IPR013655">
    <property type="entry name" value="PAS_fold_3"/>
</dbReference>
<dbReference type="STRING" id="390241.SAMN04488023_10625"/>
<evidence type="ECO:0000256" key="3">
    <source>
        <dbReference type="ARBA" id="ARBA00022553"/>
    </source>
</evidence>
<dbReference type="EC" id="2.7.13.3" evidence="2"/>
<dbReference type="InterPro" id="IPR001610">
    <property type="entry name" value="PAC"/>
</dbReference>
<feature type="coiled-coil region" evidence="6">
    <location>
        <begin position="128"/>
        <end position="183"/>
    </location>
</feature>
<dbReference type="OrthoDB" id="9813151at2"/>
<evidence type="ECO:0000313" key="11">
    <source>
        <dbReference type="Proteomes" id="UP000199572"/>
    </source>
</evidence>
<feature type="domain" description="PAS" evidence="8">
    <location>
        <begin position="198"/>
        <end position="268"/>
    </location>
</feature>
<dbReference type="PROSITE" id="PS50113">
    <property type="entry name" value="PAC"/>
    <property type="match status" value="2"/>
</dbReference>
<dbReference type="Pfam" id="PF08448">
    <property type="entry name" value="PAS_4"/>
    <property type="match status" value="1"/>
</dbReference>
<dbReference type="PRINTS" id="PR00344">
    <property type="entry name" value="BCTRLSENSOR"/>
</dbReference>
<dbReference type="InterPro" id="IPR036097">
    <property type="entry name" value="HisK_dim/P_sf"/>
</dbReference>
<dbReference type="InterPro" id="IPR013656">
    <property type="entry name" value="PAS_4"/>
</dbReference>
<feature type="domain" description="PAS" evidence="8">
    <location>
        <begin position="366"/>
        <end position="437"/>
    </location>
</feature>
<proteinExistence type="predicted"/>
<evidence type="ECO:0000256" key="5">
    <source>
        <dbReference type="ARBA" id="ARBA00022777"/>
    </source>
</evidence>
<dbReference type="Pfam" id="PF02518">
    <property type="entry name" value="HATPase_c"/>
    <property type="match status" value="1"/>
</dbReference>
<dbReference type="NCBIfam" id="TIGR00229">
    <property type="entry name" value="sensory_box"/>
    <property type="match status" value="2"/>
</dbReference>
<name>A0A1H9MKP6_9SPHI</name>
<accession>A0A1H9MKP6</accession>
<dbReference type="InterPro" id="IPR003661">
    <property type="entry name" value="HisK_dim/P_dom"/>
</dbReference>
<dbReference type="PROSITE" id="PS50112">
    <property type="entry name" value="PAS"/>
    <property type="match status" value="2"/>
</dbReference>
<dbReference type="FunFam" id="3.30.565.10:FF:000006">
    <property type="entry name" value="Sensor histidine kinase WalK"/>
    <property type="match status" value="1"/>
</dbReference>
<evidence type="ECO:0000256" key="6">
    <source>
        <dbReference type="SAM" id="Coils"/>
    </source>
</evidence>
<dbReference type="PANTHER" id="PTHR43304:SF1">
    <property type="entry name" value="PAC DOMAIN-CONTAINING PROTEIN"/>
    <property type="match status" value="1"/>
</dbReference>
<dbReference type="SUPFAM" id="SSF55785">
    <property type="entry name" value="PYP-like sensor domain (PAS domain)"/>
    <property type="match status" value="3"/>
</dbReference>
<keyword evidence="5" id="KW-0418">Kinase</keyword>
<dbReference type="SMART" id="SM00388">
    <property type="entry name" value="HisKA"/>
    <property type="match status" value="1"/>
</dbReference>
<evidence type="ECO:0000259" key="8">
    <source>
        <dbReference type="PROSITE" id="PS50112"/>
    </source>
</evidence>
<dbReference type="RefSeq" id="WP_090882627.1">
    <property type="nucleotide sequence ID" value="NZ_FOGG01000006.1"/>
</dbReference>
<dbReference type="GO" id="GO:0000155">
    <property type="term" value="F:phosphorelay sensor kinase activity"/>
    <property type="evidence" value="ECO:0007669"/>
    <property type="project" value="InterPro"/>
</dbReference>
<keyword evidence="6" id="KW-0175">Coiled coil</keyword>
<dbReference type="InterPro" id="IPR000014">
    <property type="entry name" value="PAS"/>
</dbReference>
<dbReference type="Pfam" id="PF08447">
    <property type="entry name" value="PAS_3"/>
    <property type="match status" value="2"/>
</dbReference>
<evidence type="ECO:0000259" key="7">
    <source>
        <dbReference type="PROSITE" id="PS50109"/>
    </source>
</evidence>
<keyword evidence="4" id="KW-0808">Transferase</keyword>
<dbReference type="Pfam" id="PF00512">
    <property type="entry name" value="HisKA"/>
    <property type="match status" value="1"/>
</dbReference>
<dbReference type="InterPro" id="IPR000700">
    <property type="entry name" value="PAS-assoc_C"/>
</dbReference>
<organism evidence="10 11">
    <name type="scientific">Pedobacter rhizosphaerae</name>
    <dbReference type="NCBI Taxonomy" id="390241"/>
    <lineage>
        <taxon>Bacteria</taxon>
        <taxon>Pseudomonadati</taxon>
        <taxon>Bacteroidota</taxon>
        <taxon>Sphingobacteriia</taxon>
        <taxon>Sphingobacteriales</taxon>
        <taxon>Sphingobacteriaceae</taxon>
        <taxon>Pedobacter</taxon>
    </lineage>
</organism>
<feature type="coiled-coil region" evidence="6">
    <location>
        <begin position="314"/>
        <end position="348"/>
    </location>
</feature>
<evidence type="ECO:0000256" key="2">
    <source>
        <dbReference type="ARBA" id="ARBA00012438"/>
    </source>
</evidence>
<evidence type="ECO:0000256" key="4">
    <source>
        <dbReference type="ARBA" id="ARBA00022679"/>
    </source>
</evidence>
<dbReference type="InterPro" id="IPR003594">
    <property type="entry name" value="HATPase_dom"/>
</dbReference>
<reference evidence="10 11" key="1">
    <citation type="submission" date="2016-10" db="EMBL/GenBank/DDBJ databases">
        <authorList>
            <person name="de Groot N.N."/>
        </authorList>
    </citation>
    <scope>NUCLEOTIDE SEQUENCE [LARGE SCALE GENOMIC DNA]</scope>
    <source>
        <strain evidence="10 11">DSM 18610</strain>
    </source>
</reference>
<dbReference type="PROSITE" id="PS50109">
    <property type="entry name" value="HIS_KIN"/>
    <property type="match status" value="1"/>
</dbReference>
<evidence type="ECO:0000313" key="10">
    <source>
        <dbReference type="EMBL" id="SER24272.1"/>
    </source>
</evidence>
<comment type="catalytic activity">
    <reaction evidence="1">
        <text>ATP + protein L-histidine = ADP + protein N-phospho-L-histidine.</text>
        <dbReference type="EC" id="2.7.13.3"/>
    </reaction>
</comment>
<dbReference type="CDD" id="cd00130">
    <property type="entry name" value="PAS"/>
    <property type="match status" value="2"/>
</dbReference>
<dbReference type="Proteomes" id="UP000199572">
    <property type="component" value="Unassembled WGS sequence"/>
</dbReference>
<dbReference type="Gene3D" id="3.30.565.10">
    <property type="entry name" value="Histidine kinase-like ATPase, C-terminal domain"/>
    <property type="match status" value="1"/>
</dbReference>
<evidence type="ECO:0000256" key="1">
    <source>
        <dbReference type="ARBA" id="ARBA00000085"/>
    </source>
</evidence>
<dbReference type="InterPro" id="IPR036890">
    <property type="entry name" value="HATPase_C_sf"/>
</dbReference>
<dbReference type="SMART" id="SM00387">
    <property type="entry name" value="HATPase_c"/>
    <property type="match status" value="1"/>
</dbReference>
<sequence>MNSSPYFLNNESLLQVIQVTPTATAIHVSEDAIIQFANDSMLQIWGKDKSVIGKSLEQALPELRGQPFIDMFKRVWNEGLIIKGTDTAATLEIEGILKTFYFDFEYRAIKNAEGEVICILHTAIDVTDRFLKQEAERLSNEKQEALEREQALNEELAATNEELSATNEELQNTQEILSRWNSELEYKVSERVKQLSESEGRFKTMAEGTDILIAVGDENGNAIYFNKAWTMLTGRRMEDLLEFGWVDLIHPDDKERYVQIYLDAFKKRTTFTGEFRILTVNGHYNWLLAVGPPRFHADGTFAGYISSCTDITILKKQEEDLQALNEELATTNEELMSSNEELSLTNEELGKTQKQLIHSLNKLTDSEEKLMLAIETGKMGTWSIDPETKSVSLSAFVKNMLGFHEDTEVEIDDIMRAVDPNYHEMLLNALDNALTSHGSNDTEYPVTNLKTGKTKWVKATGRVFTDGNGKPLEYSGLLMDITERKLDEIRKNDFIGMVSHELKTPLTALYGYVQVLQHRANKSKDEYFSHALAKANIQIKKMTSMINGFLNVSRLESSKLQISKSVFRLDELISEIVEDSYISPSTHQVILKPACEISVNADREKIGSVVSNLISNAFKYSENGTAVEISCEIIDDYAQVSIKDHGIGISNEDMKNLFQRYYRVESNHTISGFGIGLYLSSEIIQRHNGKIWVESEPEKGSTFYFSLPLNEN</sequence>
<dbReference type="SMART" id="SM00086">
    <property type="entry name" value="PAC"/>
    <property type="match status" value="3"/>
</dbReference>
<dbReference type="SUPFAM" id="SSF47384">
    <property type="entry name" value="Homodimeric domain of signal transducing histidine kinase"/>
    <property type="match status" value="1"/>
</dbReference>
<dbReference type="Gene3D" id="3.30.450.20">
    <property type="entry name" value="PAS domain"/>
    <property type="match status" value="3"/>
</dbReference>
<dbReference type="CDD" id="cd00082">
    <property type="entry name" value="HisKA"/>
    <property type="match status" value="1"/>
</dbReference>
<dbReference type="InterPro" id="IPR004358">
    <property type="entry name" value="Sig_transdc_His_kin-like_C"/>
</dbReference>
<feature type="domain" description="Histidine kinase" evidence="7">
    <location>
        <begin position="497"/>
        <end position="711"/>
    </location>
</feature>
<dbReference type="InterPro" id="IPR035965">
    <property type="entry name" value="PAS-like_dom_sf"/>
</dbReference>
<keyword evidence="11" id="KW-1185">Reference proteome</keyword>
<dbReference type="InterPro" id="IPR005467">
    <property type="entry name" value="His_kinase_dom"/>
</dbReference>
<dbReference type="SUPFAM" id="SSF55874">
    <property type="entry name" value="ATPase domain of HSP90 chaperone/DNA topoisomerase II/histidine kinase"/>
    <property type="match status" value="1"/>
</dbReference>
<dbReference type="EMBL" id="FOGG01000006">
    <property type="protein sequence ID" value="SER24272.1"/>
    <property type="molecule type" value="Genomic_DNA"/>
</dbReference>